<feature type="domain" description="RING-type" evidence="11">
    <location>
        <begin position="36"/>
        <end position="75"/>
    </location>
</feature>
<dbReference type="GO" id="GO:0000209">
    <property type="term" value="P:protein polyubiquitination"/>
    <property type="evidence" value="ECO:0007669"/>
    <property type="project" value="TreeGrafter"/>
</dbReference>
<gene>
    <name evidence="12" type="ORF">MEUPH1_LOCUS28265</name>
</gene>
<evidence type="ECO:0000256" key="8">
    <source>
        <dbReference type="ARBA" id="ARBA00023163"/>
    </source>
</evidence>
<proteinExistence type="predicted"/>
<dbReference type="EC" id="2.3.2.27" evidence="2"/>
<accession>A0AAV0Y1N2</accession>
<keyword evidence="4" id="KW-0479">Metal-binding</keyword>
<dbReference type="GO" id="GO:0006513">
    <property type="term" value="P:protein monoubiquitination"/>
    <property type="evidence" value="ECO:0007669"/>
    <property type="project" value="TreeGrafter"/>
</dbReference>
<comment type="catalytic activity">
    <reaction evidence="1">
        <text>S-ubiquitinyl-[E2 ubiquitin-conjugating enzyme]-L-cysteine + [acceptor protein]-L-lysine = [E2 ubiquitin-conjugating enzyme]-L-cysteine + N(6)-ubiquitinyl-[acceptor protein]-L-lysine.</text>
        <dbReference type="EC" id="2.3.2.27"/>
    </reaction>
</comment>
<evidence type="ECO:0000256" key="5">
    <source>
        <dbReference type="ARBA" id="ARBA00022771"/>
    </source>
</evidence>
<evidence type="ECO:0000256" key="7">
    <source>
        <dbReference type="ARBA" id="ARBA00023015"/>
    </source>
</evidence>
<dbReference type="InterPro" id="IPR017907">
    <property type="entry name" value="Znf_RING_CS"/>
</dbReference>
<organism evidence="12 13">
    <name type="scientific">Macrosiphum euphorbiae</name>
    <name type="common">potato aphid</name>
    <dbReference type="NCBI Taxonomy" id="13131"/>
    <lineage>
        <taxon>Eukaryota</taxon>
        <taxon>Metazoa</taxon>
        <taxon>Ecdysozoa</taxon>
        <taxon>Arthropoda</taxon>
        <taxon>Hexapoda</taxon>
        <taxon>Insecta</taxon>
        <taxon>Pterygota</taxon>
        <taxon>Neoptera</taxon>
        <taxon>Paraneoptera</taxon>
        <taxon>Hemiptera</taxon>
        <taxon>Sternorrhyncha</taxon>
        <taxon>Aphidomorpha</taxon>
        <taxon>Aphidoidea</taxon>
        <taxon>Aphididae</taxon>
        <taxon>Macrosiphini</taxon>
        <taxon>Macrosiphum</taxon>
    </lineage>
</organism>
<keyword evidence="8" id="KW-0804">Transcription</keyword>
<evidence type="ECO:0000256" key="3">
    <source>
        <dbReference type="ARBA" id="ARBA00022679"/>
    </source>
</evidence>
<evidence type="ECO:0000313" key="13">
    <source>
        <dbReference type="Proteomes" id="UP001160148"/>
    </source>
</evidence>
<name>A0AAV0Y1N2_9HEMI</name>
<protein>
    <recommendedName>
        <fullName evidence="2">RING-type E3 ubiquitin transferase</fullName>
        <ecNumber evidence="2">2.3.2.27</ecNumber>
    </recommendedName>
</protein>
<evidence type="ECO:0000313" key="12">
    <source>
        <dbReference type="EMBL" id="CAI6374663.1"/>
    </source>
</evidence>
<dbReference type="PROSITE" id="PS50089">
    <property type="entry name" value="ZF_RING_2"/>
    <property type="match status" value="1"/>
</dbReference>
<dbReference type="PANTHER" id="PTHR46077">
    <property type="entry name" value="E3 UBIQUITIN-PROTEIN LIGASE TOPORS"/>
    <property type="match status" value="1"/>
</dbReference>
<evidence type="ECO:0000256" key="1">
    <source>
        <dbReference type="ARBA" id="ARBA00000900"/>
    </source>
</evidence>
<evidence type="ECO:0000256" key="6">
    <source>
        <dbReference type="ARBA" id="ARBA00022833"/>
    </source>
</evidence>
<keyword evidence="7" id="KW-0805">Transcription regulation</keyword>
<dbReference type="SMART" id="SM00184">
    <property type="entry name" value="RING"/>
    <property type="match status" value="1"/>
</dbReference>
<dbReference type="EMBL" id="CARXXK010001238">
    <property type="protein sequence ID" value="CAI6374663.1"/>
    <property type="molecule type" value="Genomic_DNA"/>
</dbReference>
<keyword evidence="13" id="KW-1185">Reference proteome</keyword>
<dbReference type="SUPFAM" id="SSF57850">
    <property type="entry name" value="RING/U-box"/>
    <property type="match status" value="1"/>
</dbReference>
<reference evidence="12 13" key="1">
    <citation type="submission" date="2023-01" db="EMBL/GenBank/DDBJ databases">
        <authorList>
            <person name="Whitehead M."/>
        </authorList>
    </citation>
    <scope>NUCLEOTIDE SEQUENCE [LARGE SCALE GENOMIC DNA]</scope>
</reference>
<dbReference type="AlphaFoldDB" id="A0AAV0Y1N2"/>
<evidence type="ECO:0000256" key="4">
    <source>
        <dbReference type="ARBA" id="ARBA00022723"/>
    </source>
</evidence>
<evidence type="ECO:0000256" key="9">
    <source>
        <dbReference type="PROSITE-ProRule" id="PRU00175"/>
    </source>
</evidence>
<dbReference type="Gene3D" id="3.30.40.10">
    <property type="entry name" value="Zinc/RING finger domain, C3HC4 (zinc finger)"/>
    <property type="match status" value="1"/>
</dbReference>
<dbReference type="Pfam" id="PF13923">
    <property type="entry name" value="zf-C3HC4_2"/>
    <property type="match status" value="1"/>
</dbReference>
<feature type="compositionally biased region" description="Polar residues" evidence="10">
    <location>
        <begin position="19"/>
        <end position="31"/>
    </location>
</feature>
<dbReference type="InterPro" id="IPR013083">
    <property type="entry name" value="Znf_RING/FYVE/PHD"/>
</dbReference>
<dbReference type="Proteomes" id="UP001160148">
    <property type="component" value="Unassembled WGS sequence"/>
</dbReference>
<dbReference type="GO" id="GO:0008270">
    <property type="term" value="F:zinc ion binding"/>
    <property type="evidence" value="ECO:0007669"/>
    <property type="project" value="UniProtKB-KW"/>
</dbReference>
<keyword evidence="3" id="KW-0808">Transferase</keyword>
<keyword evidence="5 9" id="KW-0863">Zinc-finger</keyword>
<comment type="caution">
    <text evidence="12">The sequence shown here is derived from an EMBL/GenBank/DDBJ whole genome shotgun (WGS) entry which is preliminary data.</text>
</comment>
<evidence type="ECO:0000259" key="11">
    <source>
        <dbReference type="PROSITE" id="PS50089"/>
    </source>
</evidence>
<keyword evidence="6" id="KW-0862">Zinc</keyword>
<sequence>MSEPNIIKESSSDEEETIATINTGPSARPSSPETQCSVCLDELTNPSHTDSCLHSFCFECIRQWAHRENFCPLCHATFHDIYHSFDAMGVHKTYNVYRRL</sequence>
<evidence type="ECO:0000256" key="10">
    <source>
        <dbReference type="SAM" id="MobiDB-lite"/>
    </source>
</evidence>
<dbReference type="GO" id="GO:0061630">
    <property type="term" value="F:ubiquitin protein ligase activity"/>
    <property type="evidence" value="ECO:0007669"/>
    <property type="project" value="UniProtKB-EC"/>
</dbReference>
<dbReference type="PROSITE" id="PS00518">
    <property type="entry name" value="ZF_RING_1"/>
    <property type="match status" value="1"/>
</dbReference>
<dbReference type="PANTHER" id="PTHR46077:SF1">
    <property type="entry name" value="TOP1 BINDING ARGININE_SERINE RICH PROTEIN, E3 UBIQUITIN LIGASE"/>
    <property type="match status" value="1"/>
</dbReference>
<feature type="region of interest" description="Disordered" evidence="10">
    <location>
        <begin position="1"/>
        <end position="31"/>
    </location>
</feature>
<evidence type="ECO:0000256" key="2">
    <source>
        <dbReference type="ARBA" id="ARBA00012483"/>
    </source>
</evidence>
<dbReference type="InterPro" id="IPR001841">
    <property type="entry name" value="Znf_RING"/>
</dbReference>